<evidence type="ECO:0000313" key="2">
    <source>
        <dbReference type="EnsemblPlants" id="Pp3c24_6320V3.1"/>
    </source>
</evidence>
<dbReference type="AlphaFoldDB" id="A0A2K1IFR7"/>
<evidence type="ECO:0008006" key="4">
    <source>
        <dbReference type="Google" id="ProtNLM"/>
    </source>
</evidence>
<dbReference type="OrthoDB" id="628205at2759"/>
<reference evidence="1 3" key="2">
    <citation type="journal article" date="2018" name="Plant J.">
        <title>The Physcomitrella patens chromosome-scale assembly reveals moss genome structure and evolution.</title>
        <authorList>
            <person name="Lang D."/>
            <person name="Ullrich K.K."/>
            <person name="Murat F."/>
            <person name="Fuchs J."/>
            <person name="Jenkins J."/>
            <person name="Haas F.B."/>
            <person name="Piednoel M."/>
            <person name="Gundlach H."/>
            <person name="Van Bel M."/>
            <person name="Meyberg R."/>
            <person name="Vives C."/>
            <person name="Morata J."/>
            <person name="Symeonidi A."/>
            <person name="Hiss M."/>
            <person name="Muchero W."/>
            <person name="Kamisugi Y."/>
            <person name="Saleh O."/>
            <person name="Blanc G."/>
            <person name="Decker E.L."/>
            <person name="van Gessel N."/>
            <person name="Grimwood J."/>
            <person name="Hayes R.D."/>
            <person name="Graham S.W."/>
            <person name="Gunter L.E."/>
            <person name="McDaniel S.F."/>
            <person name="Hoernstein S.N.W."/>
            <person name="Larsson A."/>
            <person name="Li F.W."/>
            <person name="Perroud P.F."/>
            <person name="Phillips J."/>
            <person name="Ranjan P."/>
            <person name="Rokshar D.S."/>
            <person name="Rothfels C.J."/>
            <person name="Schneider L."/>
            <person name="Shu S."/>
            <person name="Stevenson D.W."/>
            <person name="Thummler F."/>
            <person name="Tillich M."/>
            <person name="Villarreal Aguilar J.C."/>
            <person name="Widiez T."/>
            <person name="Wong G.K."/>
            <person name="Wymore A."/>
            <person name="Zhang Y."/>
            <person name="Zimmer A.D."/>
            <person name="Quatrano R.S."/>
            <person name="Mayer K.F.X."/>
            <person name="Goodstein D."/>
            <person name="Casacuberta J.M."/>
            <person name="Vandepoele K."/>
            <person name="Reski R."/>
            <person name="Cuming A.C."/>
            <person name="Tuskan G.A."/>
            <person name="Maumus F."/>
            <person name="Salse J."/>
            <person name="Schmutz J."/>
            <person name="Rensing S.A."/>
        </authorList>
    </citation>
    <scope>NUCLEOTIDE SEQUENCE [LARGE SCALE GENOMIC DNA]</scope>
    <source>
        <strain evidence="2 3">cv. Gransden 2004</strain>
    </source>
</reference>
<evidence type="ECO:0000313" key="3">
    <source>
        <dbReference type="Proteomes" id="UP000006727"/>
    </source>
</evidence>
<proteinExistence type="predicted"/>
<dbReference type="PANTHER" id="PTHR33790">
    <property type="entry name" value="OS05G0344200 PROTEIN"/>
    <property type="match status" value="1"/>
</dbReference>
<dbReference type="PaxDb" id="3218-PP1S387_21V6.1"/>
<reference evidence="1 3" key="1">
    <citation type="journal article" date="2008" name="Science">
        <title>The Physcomitrella genome reveals evolutionary insights into the conquest of land by plants.</title>
        <authorList>
            <person name="Rensing S."/>
            <person name="Lang D."/>
            <person name="Zimmer A."/>
            <person name="Terry A."/>
            <person name="Salamov A."/>
            <person name="Shapiro H."/>
            <person name="Nishiyama T."/>
            <person name="Perroud P.-F."/>
            <person name="Lindquist E."/>
            <person name="Kamisugi Y."/>
            <person name="Tanahashi T."/>
            <person name="Sakakibara K."/>
            <person name="Fujita T."/>
            <person name="Oishi K."/>
            <person name="Shin-I T."/>
            <person name="Kuroki Y."/>
            <person name="Toyoda A."/>
            <person name="Suzuki Y."/>
            <person name="Hashimoto A."/>
            <person name="Yamaguchi K."/>
            <person name="Sugano A."/>
            <person name="Kohara Y."/>
            <person name="Fujiyama A."/>
            <person name="Anterola A."/>
            <person name="Aoki S."/>
            <person name="Ashton N."/>
            <person name="Barbazuk W.B."/>
            <person name="Barker E."/>
            <person name="Bennetzen J."/>
            <person name="Bezanilla M."/>
            <person name="Blankenship R."/>
            <person name="Cho S.H."/>
            <person name="Dutcher S."/>
            <person name="Estelle M."/>
            <person name="Fawcett J.A."/>
            <person name="Gundlach H."/>
            <person name="Hanada K."/>
            <person name="Heyl A."/>
            <person name="Hicks K.A."/>
            <person name="Hugh J."/>
            <person name="Lohr M."/>
            <person name="Mayer K."/>
            <person name="Melkozernov A."/>
            <person name="Murata T."/>
            <person name="Nelson D."/>
            <person name="Pils B."/>
            <person name="Prigge M."/>
            <person name="Reiss B."/>
            <person name="Renner T."/>
            <person name="Rombauts S."/>
            <person name="Rushton P."/>
            <person name="Sanderfoot A."/>
            <person name="Schween G."/>
            <person name="Shiu S.-H."/>
            <person name="Stueber K."/>
            <person name="Theodoulou F.L."/>
            <person name="Tu H."/>
            <person name="Van de Peer Y."/>
            <person name="Verrier P.J."/>
            <person name="Waters E."/>
            <person name="Wood A."/>
            <person name="Yang L."/>
            <person name="Cove D."/>
            <person name="Cuming A."/>
            <person name="Hasebe M."/>
            <person name="Lucas S."/>
            <person name="Mishler D.B."/>
            <person name="Reski R."/>
            <person name="Grigoriev I."/>
            <person name="Quatrano R.S."/>
            <person name="Boore J.L."/>
        </authorList>
    </citation>
    <scope>NUCLEOTIDE SEQUENCE [LARGE SCALE GENOMIC DNA]</scope>
    <source>
        <strain evidence="2 3">cv. Gransden 2004</strain>
    </source>
</reference>
<dbReference type="RefSeq" id="XP_024363429.1">
    <property type="nucleotide sequence ID" value="XM_024507661.2"/>
</dbReference>
<dbReference type="Proteomes" id="UP000006727">
    <property type="component" value="Chromosome 24"/>
</dbReference>
<dbReference type="Gramene" id="Pp3c24_6320V3.1">
    <property type="protein sequence ID" value="Pp3c24_6320V3.1"/>
    <property type="gene ID" value="Pp3c24_6320"/>
</dbReference>
<dbReference type="GeneID" id="112276384"/>
<reference evidence="2" key="3">
    <citation type="submission" date="2020-12" db="UniProtKB">
        <authorList>
            <consortium name="EnsemblPlants"/>
        </authorList>
    </citation>
    <scope>IDENTIFICATION</scope>
</reference>
<dbReference type="EMBL" id="ABEU02000024">
    <property type="protein sequence ID" value="PNR28119.1"/>
    <property type="molecule type" value="Genomic_DNA"/>
</dbReference>
<dbReference type="InterPro" id="IPR040414">
    <property type="entry name" value="CID1/CID2"/>
</dbReference>
<protein>
    <recommendedName>
        <fullName evidence="4">Ataxin-2 C-terminal domain-containing protein</fullName>
    </recommendedName>
</protein>
<dbReference type="EnsemblPlants" id="Pp3c24_6320V3.2">
    <property type="protein sequence ID" value="Pp3c24_6320V3.2"/>
    <property type="gene ID" value="Pp3c24_6320"/>
</dbReference>
<dbReference type="OMA" id="WRLVETC"/>
<evidence type="ECO:0000313" key="1">
    <source>
        <dbReference type="EMBL" id="PNR28119.1"/>
    </source>
</evidence>
<name>A0A2K1IFR7_PHYPA</name>
<accession>A0A2K1IFR7</accession>
<organism evidence="1">
    <name type="scientific">Physcomitrium patens</name>
    <name type="common">Spreading-leaved earth moss</name>
    <name type="synonym">Physcomitrella patens</name>
    <dbReference type="NCBI Taxonomy" id="3218"/>
    <lineage>
        <taxon>Eukaryota</taxon>
        <taxon>Viridiplantae</taxon>
        <taxon>Streptophyta</taxon>
        <taxon>Embryophyta</taxon>
        <taxon>Bryophyta</taxon>
        <taxon>Bryophytina</taxon>
        <taxon>Bryopsida</taxon>
        <taxon>Funariidae</taxon>
        <taxon>Funariales</taxon>
        <taxon>Funariaceae</taxon>
        <taxon>Physcomitrium</taxon>
    </lineage>
</organism>
<dbReference type="EnsemblPlants" id="Pp3c24_6320V3.1">
    <property type="protein sequence ID" value="Pp3c24_6320V3.1"/>
    <property type="gene ID" value="Pp3c24_6320"/>
</dbReference>
<dbReference type="KEGG" id="ppp:112276384"/>
<dbReference type="Gramene" id="Pp3c24_6320V3.2">
    <property type="protein sequence ID" value="Pp3c24_6320V3.2"/>
    <property type="gene ID" value="Pp3c24_6320"/>
</dbReference>
<sequence>MATELHPVSTLNPNAPLFVPAAFRIVEDFSNEWWSLVQTCPDFREQWVRERLPALEEQQRFEADLEEIADLDNFLELQEEMEEQAAAAESLYFDDHDRLLEDDLSVINVVQIMDVKVNHKQQAPWNRGLKNHDKFSYKVPNSAKKGATYRIQQPRAASVM</sequence>
<keyword evidence="3" id="KW-1185">Reference proteome</keyword>
<gene>
    <name evidence="2" type="primary">LOC112276384</name>
    <name evidence="1" type="ORF">PHYPA_028711</name>
</gene>
<dbReference type="PANTHER" id="PTHR33790:SF1">
    <property type="entry name" value="PROTEIN EARLY RESPONSIVE TO DEHYDRATION 15"/>
    <property type="match status" value="1"/>
</dbReference>